<dbReference type="AlphaFoldDB" id="A0A975FIZ6"/>
<feature type="site" description="Contributes to redox potential value" evidence="8">
    <location>
        <position position="29"/>
    </location>
</feature>
<evidence type="ECO:0000256" key="9">
    <source>
        <dbReference type="PIRSR" id="PIRSR000077-4"/>
    </source>
</evidence>
<dbReference type="PROSITE" id="PS51352">
    <property type="entry name" value="THIOREDOXIN_2"/>
    <property type="match status" value="1"/>
</dbReference>
<keyword evidence="4 9" id="KW-1015">Disulfide bond</keyword>
<dbReference type="Proteomes" id="UP000672038">
    <property type="component" value="Chromosome"/>
</dbReference>
<comment type="similarity">
    <text evidence="1 7">Belongs to the thioredoxin family.</text>
</comment>
<feature type="domain" description="Thioredoxin" evidence="10">
    <location>
        <begin position="1"/>
        <end position="100"/>
    </location>
</feature>
<organism evidence="11 12">
    <name type="scientific">Loofah witches'-broom phytoplasma</name>
    <dbReference type="NCBI Taxonomy" id="35773"/>
    <lineage>
        <taxon>Bacteria</taxon>
        <taxon>Bacillati</taxon>
        <taxon>Mycoplasmatota</taxon>
        <taxon>Mollicutes</taxon>
        <taxon>Acholeplasmatales</taxon>
        <taxon>Acholeplasmataceae</taxon>
        <taxon>Candidatus Phytoplasma</taxon>
        <taxon>16SrVIII (Loofah witches'-broom group)</taxon>
    </lineage>
</organism>
<sequence length="100" mass="11664">MKINNENIQTLINEKEIILLDFYATWCGPCQKLAPVLNNFFEQNPHIEIIKINVDSNPDLLPKYQIQGFPTLILFKTGKEIKRHIGYCSLEELTNFVKQQ</sequence>
<keyword evidence="2" id="KW-0813">Transport</keyword>
<evidence type="ECO:0000256" key="6">
    <source>
        <dbReference type="NCBIfam" id="TIGR01068"/>
    </source>
</evidence>
<evidence type="ECO:0000256" key="4">
    <source>
        <dbReference type="ARBA" id="ARBA00023157"/>
    </source>
</evidence>
<dbReference type="GO" id="GO:0005737">
    <property type="term" value="C:cytoplasm"/>
    <property type="evidence" value="ECO:0007669"/>
    <property type="project" value="TreeGrafter"/>
</dbReference>
<dbReference type="PANTHER" id="PTHR45663:SF11">
    <property type="entry name" value="GEO12009P1"/>
    <property type="match status" value="1"/>
</dbReference>
<evidence type="ECO:0000256" key="5">
    <source>
        <dbReference type="ARBA" id="ARBA00023284"/>
    </source>
</evidence>
<keyword evidence="12" id="KW-1185">Reference proteome</keyword>
<keyword evidence="5 9" id="KW-0676">Redox-active center</keyword>
<evidence type="ECO:0000256" key="7">
    <source>
        <dbReference type="PIRNR" id="PIRNR000077"/>
    </source>
</evidence>
<feature type="site" description="Deprotonates C-terminal active site Cys" evidence="8">
    <location>
        <position position="21"/>
    </location>
</feature>
<dbReference type="PIRSF" id="PIRSF000077">
    <property type="entry name" value="Thioredoxin"/>
    <property type="match status" value="1"/>
</dbReference>
<dbReference type="CDD" id="cd02947">
    <property type="entry name" value="TRX_family"/>
    <property type="match status" value="1"/>
</dbReference>
<name>A0A975FIZ6_LOWBP</name>
<feature type="active site" description="Nucleophile" evidence="8">
    <location>
        <position position="27"/>
    </location>
</feature>
<keyword evidence="3" id="KW-0249">Electron transport</keyword>
<dbReference type="PROSITE" id="PS00194">
    <property type="entry name" value="THIOREDOXIN_1"/>
    <property type="match status" value="1"/>
</dbReference>
<dbReference type="InterPro" id="IPR013766">
    <property type="entry name" value="Thioredoxin_domain"/>
</dbReference>
<dbReference type="EMBL" id="CP054393">
    <property type="protein sequence ID" value="QTX02814.1"/>
    <property type="molecule type" value="Genomic_DNA"/>
</dbReference>
<feature type="active site" description="Nucleophile" evidence="8">
    <location>
        <position position="30"/>
    </location>
</feature>
<evidence type="ECO:0000313" key="11">
    <source>
        <dbReference type="EMBL" id="QTX02814.1"/>
    </source>
</evidence>
<dbReference type="NCBIfam" id="TIGR01068">
    <property type="entry name" value="thioredoxin"/>
    <property type="match status" value="1"/>
</dbReference>
<dbReference type="PANTHER" id="PTHR45663">
    <property type="entry name" value="GEO12009P1"/>
    <property type="match status" value="1"/>
</dbReference>
<evidence type="ECO:0000256" key="2">
    <source>
        <dbReference type="ARBA" id="ARBA00022448"/>
    </source>
</evidence>
<dbReference type="PRINTS" id="PR00421">
    <property type="entry name" value="THIOREDOXIN"/>
</dbReference>
<proteinExistence type="inferred from homology"/>
<dbReference type="Pfam" id="PF00085">
    <property type="entry name" value="Thioredoxin"/>
    <property type="match status" value="1"/>
</dbReference>
<evidence type="ECO:0000256" key="3">
    <source>
        <dbReference type="ARBA" id="ARBA00022982"/>
    </source>
</evidence>
<evidence type="ECO:0000259" key="10">
    <source>
        <dbReference type="PROSITE" id="PS51352"/>
    </source>
</evidence>
<reference evidence="11" key="1">
    <citation type="submission" date="2020-06" db="EMBL/GenBank/DDBJ databases">
        <title>Complete genome sequence of Candidatus Phytoplasma luffae NCHU2019.</title>
        <authorList>
            <person name="Cho S.-T."/>
            <person name="Tan C.-M."/>
            <person name="Li J.-R."/>
            <person name="Chien Y.-Y."/>
            <person name="Chiu Y.-C."/>
            <person name="Yang J.-Y."/>
            <person name="Kuo C.-H."/>
        </authorList>
    </citation>
    <scope>NUCLEOTIDE SEQUENCE</scope>
    <source>
        <strain evidence="11">NCHU2019</strain>
    </source>
</reference>
<feature type="site" description="Contributes to redox potential value" evidence="8">
    <location>
        <position position="28"/>
    </location>
</feature>
<evidence type="ECO:0000256" key="1">
    <source>
        <dbReference type="ARBA" id="ARBA00008987"/>
    </source>
</evidence>
<accession>A0A975FIZ6</accession>
<evidence type="ECO:0000256" key="8">
    <source>
        <dbReference type="PIRSR" id="PIRSR000077-1"/>
    </source>
</evidence>
<dbReference type="Gene3D" id="3.40.30.10">
    <property type="entry name" value="Glutaredoxin"/>
    <property type="match status" value="1"/>
</dbReference>
<dbReference type="SUPFAM" id="SSF52833">
    <property type="entry name" value="Thioredoxin-like"/>
    <property type="match status" value="1"/>
</dbReference>
<gene>
    <name evidence="11" type="primary">trxA</name>
    <name evidence="11" type="ORF">LFWB_2440</name>
</gene>
<dbReference type="GO" id="GO:0015035">
    <property type="term" value="F:protein-disulfide reductase activity"/>
    <property type="evidence" value="ECO:0007669"/>
    <property type="project" value="UniProtKB-UniRule"/>
</dbReference>
<dbReference type="RefSeq" id="WP_210954860.1">
    <property type="nucleotide sequence ID" value="NZ_CP054393.1"/>
</dbReference>
<protein>
    <recommendedName>
        <fullName evidence="6 7">Thioredoxin</fullName>
    </recommendedName>
</protein>
<evidence type="ECO:0000313" key="12">
    <source>
        <dbReference type="Proteomes" id="UP000672038"/>
    </source>
</evidence>
<dbReference type="InterPro" id="IPR036249">
    <property type="entry name" value="Thioredoxin-like_sf"/>
</dbReference>
<feature type="disulfide bond" description="Redox-active" evidence="9">
    <location>
        <begin position="27"/>
        <end position="30"/>
    </location>
</feature>
<dbReference type="InterPro" id="IPR017937">
    <property type="entry name" value="Thioredoxin_CS"/>
</dbReference>
<dbReference type="InterPro" id="IPR005746">
    <property type="entry name" value="Thioredoxin"/>
</dbReference>
<dbReference type="KEGG" id="pluf:LFWB_2440"/>